<proteinExistence type="predicted"/>
<dbReference type="Proteomes" id="UP000477920">
    <property type="component" value="Unassembled WGS sequence"/>
</dbReference>
<organism evidence="1 2">
    <name type="scientific">Bacillus cereus</name>
    <dbReference type="NCBI Taxonomy" id="1396"/>
    <lineage>
        <taxon>Bacteria</taxon>
        <taxon>Bacillati</taxon>
        <taxon>Bacillota</taxon>
        <taxon>Bacilli</taxon>
        <taxon>Bacillales</taxon>
        <taxon>Bacillaceae</taxon>
        <taxon>Bacillus</taxon>
        <taxon>Bacillus cereus group</taxon>
    </lineage>
</organism>
<name>A0AB34D9Z2_BACCE</name>
<evidence type="ECO:0000313" key="1">
    <source>
        <dbReference type="EMBL" id="KAB2501026.1"/>
    </source>
</evidence>
<reference evidence="1 2" key="1">
    <citation type="submission" date="2019-10" db="EMBL/GenBank/DDBJ databases">
        <title>Bacillus from the desert of Cuatro Cinegas, Coahuila.</title>
        <authorList>
            <person name="Olmedo-Alvarez G."/>
            <person name="Saldana S."/>
            <person name="Barcelo D."/>
        </authorList>
    </citation>
    <scope>NUCLEOTIDE SEQUENCE [LARGE SCALE GENOMIC DNA]</scope>
    <source>
        <strain evidence="1 2">CH101a_3T</strain>
    </source>
</reference>
<comment type="caution">
    <text evidence="1">The sequence shown here is derived from an EMBL/GenBank/DDBJ whole genome shotgun (WGS) entry which is preliminary data.</text>
</comment>
<accession>A0AB34D9Z2</accession>
<sequence>MLMDIEKNDSQLIIRNEAKSSLIVINNRTGNIKMTYPIDKPFLYQNYQQYNLTWPFKNI</sequence>
<dbReference type="AlphaFoldDB" id="A0AB34D9Z2"/>
<gene>
    <name evidence="1" type="ORF">F8158_05570</name>
</gene>
<evidence type="ECO:0000313" key="2">
    <source>
        <dbReference type="Proteomes" id="UP000477920"/>
    </source>
</evidence>
<protein>
    <submittedName>
        <fullName evidence="1">Uncharacterized protein</fullName>
    </submittedName>
</protein>
<dbReference type="EMBL" id="WBPB01000010">
    <property type="protein sequence ID" value="KAB2501026.1"/>
    <property type="molecule type" value="Genomic_DNA"/>
</dbReference>